<evidence type="ECO:0000313" key="21">
    <source>
        <dbReference type="EMBL" id="MDC7788645.1"/>
    </source>
</evidence>
<keyword evidence="15" id="KW-0157">Chromophore</keyword>
<evidence type="ECO:0000256" key="13">
    <source>
        <dbReference type="ARBA" id="ARBA00022777"/>
    </source>
</evidence>
<keyword evidence="17" id="KW-0675">Receptor</keyword>
<keyword evidence="14" id="KW-0067">ATP-binding</keyword>
<dbReference type="SMART" id="SM00086">
    <property type="entry name" value="PAC"/>
    <property type="match status" value="2"/>
</dbReference>
<keyword evidence="10" id="KW-0808">Transferase</keyword>
<evidence type="ECO:0000313" key="22">
    <source>
        <dbReference type="Proteomes" id="UP001165652"/>
    </source>
</evidence>
<dbReference type="Gene3D" id="3.30.450.20">
    <property type="entry name" value="PAS domain"/>
    <property type="match status" value="2"/>
</dbReference>
<gene>
    <name evidence="21" type="ORF">PQJ73_23395</name>
</gene>
<dbReference type="InterPro" id="IPR013656">
    <property type="entry name" value="PAS_4"/>
</dbReference>
<sequence length="692" mass="74042">MSRDTAGLPDPNGWTLSRAPTIRTRLMVLVAATLLPVLVFAGAVIVEQARNERAELERRSEEIAAATNRLIDAHVLATEQALRVLAGLVPEAADGRAEFHRHAAETAARLGKAIVLLDRDGRHLVSTRAGADTGPPGRTDMAPLASAFAADRLVVTDLIGGTSTSGPVALVAVPVRRSGRTDMVLAAHMPPTDLDDVLREAGLPQPWIAAVVDRQGIFVARSHEPEIFLGTPARPELVAAAAGERMEGRFDNVTWEGVAQTNAFRRSAVTGWTAVIGIPHEVIAAPQRRAWALLATGAAFAGLALALAAFFANRIARPVRALQGAALALAHGEPPPPEPPRIRELVEVRQAFETAAAIVRERNAAQAELERTTALLAAVSASTPDLIYAKDRESRILIANEAVLAVIGKPLDAVKGSNDFYGDPAQAAAIRANDRAVMESGETQKLEETFTSPDGTTRVFLSTKSPMRDASGAVVGLVGVSTDITARKRREEHVELLMHELSHRTKNLLAVIQALARQLMRASSDPADFEQKFMARIQALARAHDLLVQQHWQGAQLADVVGAQLYPFVGGEGDRGRVALDGPPLMLRLEAVQNLSLVLHELATNASKYGALSVPTGTIAIAWRIDGDALVFEWREAGGPPVTPPTRRGFGHTIIERMLAQGLESEVSLEYPPEGARATLRIPRAQVATDTT</sequence>
<evidence type="ECO:0000256" key="1">
    <source>
        <dbReference type="ARBA" id="ARBA00000085"/>
    </source>
</evidence>
<proteinExistence type="predicted"/>
<dbReference type="CDD" id="cd18773">
    <property type="entry name" value="PDC1_HK_sensor"/>
    <property type="match status" value="1"/>
</dbReference>
<dbReference type="PANTHER" id="PTHR41523:SF7">
    <property type="entry name" value="HISTIDINE KINASE"/>
    <property type="match status" value="1"/>
</dbReference>
<dbReference type="InterPro" id="IPR003660">
    <property type="entry name" value="HAMP_dom"/>
</dbReference>
<dbReference type="Pfam" id="PF08448">
    <property type="entry name" value="PAS_4"/>
    <property type="match status" value="1"/>
</dbReference>
<evidence type="ECO:0000256" key="15">
    <source>
        <dbReference type="ARBA" id="ARBA00022991"/>
    </source>
</evidence>
<keyword evidence="8" id="KW-0285">Flavoprotein</keyword>
<dbReference type="Proteomes" id="UP001165652">
    <property type="component" value="Unassembled WGS sequence"/>
</dbReference>
<dbReference type="InterPro" id="IPR036890">
    <property type="entry name" value="HATPase_C_sf"/>
</dbReference>
<dbReference type="SUPFAM" id="SSF55874">
    <property type="entry name" value="ATPase domain of HSP90 chaperone/DNA topoisomerase II/histidine kinase"/>
    <property type="match status" value="1"/>
</dbReference>
<dbReference type="InterPro" id="IPR011102">
    <property type="entry name" value="Sig_transdc_His_kinase_HWE"/>
</dbReference>
<keyword evidence="5" id="KW-0600">Photoreceptor protein</keyword>
<keyword evidence="22" id="KW-1185">Reference proteome</keyword>
<dbReference type="SMART" id="SM00911">
    <property type="entry name" value="HWE_HK"/>
    <property type="match status" value="1"/>
</dbReference>
<evidence type="ECO:0000256" key="11">
    <source>
        <dbReference type="ARBA" id="ARBA00022737"/>
    </source>
</evidence>
<name>A0ABT5JHY9_RHOTP</name>
<feature type="transmembrane region" description="Helical" evidence="18">
    <location>
        <begin position="290"/>
        <end position="312"/>
    </location>
</feature>
<dbReference type="PROSITE" id="PS50113">
    <property type="entry name" value="PAC"/>
    <property type="match status" value="1"/>
</dbReference>
<evidence type="ECO:0000256" key="5">
    <source>
        <dbReference type="ARBA" id="ARBA00022543"/>
    </source>
</evidence>
<reference evidence="21" key="1">
    <citation type="journal article" date="2023" name="Microbiol Resour">
        <title>Genome Sequences of Rhodoplanes serenus and Two Thermotolerant Strains, Rhodoplanes tepidamans and 'Rhodoplanes cryptolactis,' Further Refine the Genus.</title>
        <authorList>
            <person name="Rayyan A.A."/>
            <person name="Kyndt J.A."/>
        </authorList>
    </citation>
    <scope>NUCLEOTIDE SEQUENCE</scope>
    <source>
        <strain evidence="21">DSM 9987</strain>
    </source>
</reference>
<evidence type="ECO:0000256" key="4">
    <source>
        <dbReference type="ARBA" id="ARBA00021740"/>
    </source>
</evidence>
<evidence type="ECO:0000256" key="9">
    <source>
        <dbReference type="ARBA" id="ARBA00022643"/>
    </source>
</evidence>
<keyword evidence="18" id="KW-1133">Transmembrane helix</keyword>
<dbReference type="CDD" id="cd00130">
    <property type="entry name" value="PAS"/>
    <property type="match status" value="1"/>
</dbReference>
<evidence type="ECO:0000256" key="3">
    <source>
        <dbReference type="ARBA" id="ARBA00012438"/>
    </source>
</evidence>
<dbReference type="EC" id="2.7.13.3" evidence="3"/>
<dbReference type="InterPro" id="IPR000014">
    <property type="entry name" value="PAS"/>
</dbReference>
<keyword evidence="7" id="KW-0716">Sensory transduction</keyword>
<organism evidence="21 22">
    <name type="scientific">Rhodoplanes tepidamans</name>
    <name type="common">Rhodoplanes cryptolactis</name>
    <dbReference type="NCBI Taxonomy" id="200616"/>
    <lineage>
        <taxon>Bacteria</taxon>
        <taxon>Pseudomonadati</taxon>
        <taxon>Pseudomonadota</taxon>
        <taxon>Alphaproteobacteria</taxon>
        <taxon>Hyphomicrobiales</taxon>
        <taxon>Nitrobacteraceae</taxon>
        <taxon>Rhodoplanes</taxon>
    </lineage>
</organism>
<evidence type="ECO:0000256" key="18">
    <source>
        <dbReference type="SAM" id="Phobius"/>
    </source>
</evidence>
<keyword evidence="13 21" id="KW-0418">Kinase</keyword>
<dbReference type="GO" id="GO:0016301">
    <property type="term" value="F:kinase activity"/>
    <property type="evidence" value="ECO:0007669"/>
    <property type="project" value="UniProtKB-KW"/>
</dbReference>
<comment type="subcellular location">
    <subcellularLocation>
        <location evidence="2">Membrane</location>
    </subcellularLocation>
</comment>
<accession>A0ABT5JHY9</accession>
<evidence type="ECO:0000256" key="12">
    <source>
        <dbReference type="ARBA" id="ARBA00022741"/>
    </source>
</evidence>
<dbReference type="SUPFAM" id="SSF55785">
    <property type="entry name" value="PYP-like sensor domain (PAS domain)"/>
    <property type="match status" value="1"/>
</dbReference>
<keyword evidence="9" id="KW-0288">FMN</keyword>
<dbReference type="PROSITE" id="PS50885">
    <property type="entry name" value="HAMP"/>
    <property type="match status" value="1"/>
</dbReference>
<dbReference type="RefSeq" id="WP_272779476.1">
    <property type="nucleotide sequence ID" value="NZ_JAQQLI010000048.1"/>
</dbReference>
<dbReference type="PANTHER" id="PTHR41523">
    <property type="entry name" value="TWO-COMPONENT SYSTEM SENSOR PROTEIN"/>
    <property type="match status" value="1"/>
</dbReference>
<dbReference type="InterPro" id="IPR001610">
    <property type="entry name" value="PAC"/>
</dbReference>
<keyword evidence="16" id="KW-0843">Virulence</keyword>
<dbReference type="Gene3D" id="3.30.565.10">
    <property type="entry name" value="Histidine kinase-like ATPase, C-terminal domain"/>
    <property type="match status" value="1"/>
</dbReference>
<dbReference type="CDD" id="cd18774">
    <property type="entry name" value="PDC2_HK_sensor"/>
    <property type="match status" value="1"/>
</dbReference>
<evidence type="ECO:0000256" key="17">
    <source>
        <dbReference type="ARBA" id="ARBA00023170"/>
    </source>
</evidence>
<evidence type="ECO:0000256" key="10">
    <source>
        <dbReference type="ARBA" id="ARBA00022679"/>
    </source>
</evidence>
<comment type="caution">
    <text evidence="21">The sequence shown here is derived from an EMBL/GenBank/DDBJ whole genome shotgun (WGS) entry which is preliminary data.</text>
</comment>
<feature type="domain" description="PAC" evidence="19">
    <location>
        <begin position="444"/>
        <end position="496"/>
    </location>
</feature>
<reference evidence="21" key="2">
    <citation type="submission" date="2023-02" db="EMBL/GenBank/DDBJ databases">
        <authorList>
            <person name="Rayyan A."/>
            <person name="Meyer T."/>
            <person name="Kyndt J.A."/>
        </authorList>
    </citation>
    <scope>NUCLEOTIDE SEQUENCE</scope>
    <source>
        <strain evidence="21">DSM 9987</strain>
    </source>
</reference>
<evidence type="ECO:0000259" key="19">
    <source>
        <dbReference type="PROSITE" id="PS50113"/>
    </source>
</evidence>
<feature type="transmembrane region" description="Helical" evidence="18">
    <location>
        <begin position="26"/>
        <end position="46"/>
    </location>
</feature>
<evidence type="ECO:0000256" key="8">
    <source>
        <dbReference type="ARBA" id="ARBA00022630"/>
    </source>
</evidence>
<evidence type="ECO:0000259" key="20">
    <source>
        <dbReference type="PROSITE" id="PS50885"/>
    </source>
</evidence>
<dbReference type="NCBIfam" id="TIGR00229">
    <property type="entry name" value="sensory_box"/>
    <property type="match status" value="1"/>
</dbReference>
<evidence type="ECO:0000256" key="2">
    <source>
        <dbReference type="ARBA" id="ARBA00004370"/>
    </source>
</evidence>
<comment type="catalytic activity">
    <reaction evidence="1">
        <text>ATP + protein L-histidine = ADP + protein N-phospho-L-histidine.</text>
        <dbReference type="EC" id="2.7.13.3"/>
    </reaction>
</comment>
<keyword evidence="12" id="KW-0547">Nucleotide-binding</keyword>
<keyword evidence="18" id="KW-0472">Membrane</keyword>
<evidence type="ECO:0000256" key="14">
    <source>
        <dbReference type="ARBA" id="ARBA00022840"/>
    </source>
</evidence>
<dbReference type="InterPro" id="IPR035965">
    <property type="entry name" value="PAS-like_dom_sf"/>
</dbReference>
<dbReference type="EMBL" id="JAQQLI010000048">
    <property type="protein sequence ID" value="MDC7788645.1"/>
    <property type="molecule type" value="Genomic_DNA"/>
</dbReference>
<dbReference type="InterPro" id="IPR000700">
    <property type="entry name" value="PAS-assoc_C"/>
</dbReference>
<evidence type="ECO:0000256" key="6">
    <source>
        <dbReference type="ARBA" id="ARBA00022553"/>
    </source>
</evidence>
<protein>
    <recommendedName>
        <fullName evidence="4">Blue-light-activated histidine kinase</fullName>
        <ecNumber evidence="3">2.7.13.3</ecNumber>
    </recommendedName>
</protein>
<evidence type="ECO:0000256" key="16">
    <source>
        <dbReference type="ARBA" id="ARBA00023026"/>
    </source>
</evidence>
<dbReference type="Pfam" id="PF07536">
    <property type="entry name" value="HWE_HK"/>
    <property type="match status" value="1"/>
</dbReference>
<keyword evidence="6" id="KW-0597">Phosphoprotein</keyword>
<keyword evidence="11" id="KW-0677">Repeat</keyword>
<feature type="domain" description="HAMP" evidence="20">
    <location>
        <begin position="313"/>
        <end position="364"/>
    </location>
</feature>
<keyword evidence="18" id="KW-0812">Transmembrane</keyword>
<evidence type="ECO:0000256" key="7">
    <source>
        <dbReference type="ARBA" id="ARBA00022606"/>
    </source>
</evidence>